<evidence type="ECO:0000256" key="2">
    <source>
        <dbReference type="SAM" id="Phobius"/>
    </source>
</evidence>
<evidence type="ECO:0000256" key="1">
    <source>
        <dbReference type="SAM" id="MobiDB-lite"/>
    </source>
</evidence>
<keyword evidence="4" id="KW-1185">Reference proteome</keyword>
<name>A0A371DUB7_9APHY</name>
<feature type="compositionally biased region" description="Low complexity" evidence="1">
    <location>
        <begin position="226"/>
        <end position="241"/>
    </location>
</feature>
<feature type="compositionally biased region" description="Low complexity" evidence="1">
    <location>
        <begin position="386"/>
        <end position="413"/>
    </location>
</feature>
<sequence length="508" mass="53526">MPDVSAFVRRDADSAGGLSTSTIIIIAVVAACVVLLALALFAWRLLARFCRRSKNVPLPPAQDLARHREQQLSAFADRNARPTTWVDPSGPSVYQPRSHLYSSRFLSASGSSTSLIRDRSTPDFSSIPSRAPTRENSWTVEDATSAESSPGPYPTPLSTEELMPPNPSYLPGLSMTSVASSSSDAISDANAALPTSPSDMNHSAESSASNSPYSSPVRGRPPRPSPSVSRSRSRPMSMVSSHTNHSLQTSHSVNTLRGPAHSIHSNIQIVLPAPLAPELYPHPHPHPLADAGGFGLDRTSSFYGGGDRRSVADPWLYAGSRPQSIARLDRDASSGSRMSSTGPRHSPSGSRPRSSLNKVSSVPDSDSASAKARRAQSQPPIPHVPSAPAVSAARARTPSPGPGPSSSSFAQPASPLPPVPRVPSQYGRAGSLDGRYDGQLQALQAAMEEPVRGRARDPVPLPAGAAAAPVPVAVAPAPPTSYAAPRREPSGKLRKNRASTQDRRTSRS</sequence>
<keyword evidence="2" id="KW-0472">Membrane</keyword>
<organism evidence="3 4">
    <name type="scientific">Lentinus brumalis</name>
    <dbReference type="NCBI Taxonomy" id="2498619"/>
    <lineage>
        <taxon>Eukaryota</taxon>
        <taxon>Fungi</taxon>
        <taxon>Dikarya</taxon>
        <taxon>Basidiomycota</taxon>
        <taxon>Agaricomycotina</taxon>
        <taxon>Agaricomycetes</taxon>
        <taxon>Polyporales</taxon>
        <taxon>Polyporaceae</taxon>
        <taxon>Lentinus</taxon>
    </lineage>
</organism>
<evidence type="ECO:0000313" key="4">
    <source>
        <dbReference type="Proteomes" id="UP000256964"/>
    </source>
</evidence>
<feature type="compositionally biased region" description="Polar residues" evidence="1">
    <location>
        <begin position="122"/>
        <end position="139"/>
    </location>
</feature>
<dbReference type="AlphaFoldDB" id="A0A371DUB7"/>
<accession>A0A371DUB7</accession>
<feature type="compositionally biased region" description="Low complexity" evidence="1">
    <location>
        <begin position="203"/>
        <end position="218"/>
    </location>
</feature>
<feature type="compositionally biased region" description="Low complexity" evidence="1">
    <location>
        <begin position="339"/>
        <end position="378"/>
    </location>
</feature>
<dbReference type="OrthoDB" id="3270653at2759"/>
<keyword evidence="2" id="KW-0812">Transmembrane</keyword>
<dbReference type="Proteomes" id="UP000256964">
    <property type="component" value="Unassembled WGS sequence"/>
</dbReference>
<feature type="region of interest" description="Disordered" evidence="1">
    <location>
        <begin position="326"/>
        <end position="508"/>
    </location>
</feature>
<feature type="compositionally biased region" description="Polar residues" evidence="1">
    <location>
        <begin position="242"/>
        <end position="255"/>
    </location>
</feature>
<dbReference type="EMBL" id="KZ857381">
    <property type="protein sequence ID" value="RDX56068.1"/>
    <property type="molecule type" value="Genomic_DNA"/>
</dbReference>
<feature type="transmembrane region" description="Helical" evidence="2">
    <location>
        <begin position="23"/>
        <end position="46"/>
    </location>
</feature>
<feature type="compositionally biased region" description="Low complexity" evidence="1">
    <location>
        <begin position="174"/>
        <end position="192"/>
    </location>
</feature>
<proteinExistence type="predicted"/>
<reference evidence="3 4" key="1">
    <citation type="journal article" date="2018" name="Biotechnol. Biofuels">
        <title>Integrative visual omics of the white-rot fungus Polyporus brumalis exposes the biotechnological potential of its oxidative enzymes for delignifying raw plant biomass.</title>
        <authorList>
            <person name="Miyauchi S."/>
            <person name="Rancon A."/>
            <person name="Drula E."/>
            <person name="Hage H."/>
            <person name="Chaduli D."/>
            <person name="Favel A."/>
            <person name="Grisel S."/>
            <person name="Henrissat B."/>
            <person name="Herpoel-Gimbert I."/>
            <person name="Ruiz-Duenas F.J."/>
            <person name="Chevret D."/>
            <person name="Hainaut M."/>
            <person name="Lin J."/>
            <person name="Wang M."/>
            <person name="Pangilinan J."/>
            <person name="Lipzen A."/>
            <person name="Lesage-Meessen L."/>
            <person name="Navarro D."/>
            <person name="Riley R."/>
            <person name="Grigoriev I.V."/>
            <person name="Zhou S."/>
            <person name="Raouche S."/>
            <person name="Rosso M.N."/>
        </authorList>
    </citation>
    <scope>NUCLEOTIDE SEQUENCE [LARGE SCALE GENOMIC DNA]</scope>
    <source>
        <strain evidence="3 4">BRFM 1820</strain>
    </source>
</reference>
<gene>
    <name evidence="3" type="ORF">OH76DRAFT_1396407</name>
</gene>
<feature type="region of interest" description="Disordered" evidence="1">
    <location>
        <begin position="112"/>
        <end position="258"/>
    </location>
</feature>
<evidence type="ECO:0000313" key="3">
    <source>
        <dbReference type="EMBL" id="RDX56068.1"/>
    </source>
</evidence>
<keyword evidence="2" id="KW-1133">Transmembrane helix</keyword>
<protein>
    <submittedName>
        <fullName evidence="3">Uncharacterized protein</fullName>
    </submittedName>
</protein>
<feature type="compositionally biased region" description="Low complexity" evidence="1">
    <location>
        <begin position="462"/>
        <end position="484"/>
    </location>
</feature>